<comment type="caution">
    <text evidence="1">The sequence shown here is derived from an EMBL/GenBank/DDBJ whole genome shotgun (WGS) entry which is preliminary data.</text>
</comment>
<dbReference type="AlphaFoldDB" id="A0A8H7BA85"/>
<gene>
    <name evidence="1" type="ORF">GT037_003248</name>
</gene>
<protein>
    <submittedName>
        <fullName evidence="1">Uncharacterized protein</fullName>
    </submittedName>
</protein>
<evidence type="ECO:0000313" key="1">
    <source>
        <dbReference type="EMBL" id="KAF7679500.1"/>
    </source>
</evidence>
<dbReference type="Proteomes" id="UP000596902">
    <property type="component" value="Unassembled WGS sequence"/>
</dbReference>
<dbReference type="EMBL" id="JAAABM010000003">
    <property type="protein sequence ID" value="KAF7679500.1"/>
    <property type="molecule type" value="Genomic_DNA"/>
</dbReference>
<dbReference type="GeneID" id="62201473"/>
<keyword evidence="2" id="KW-1185">Reference proteome</keyword>
<sequence length="85" mass="9420">MHGALLLLARLRHKPNAAFTTEILAGCGGSRYNQIMVYTQTIGECSEAKRTYAAGVVWKGRCIPCMRKRQGLCQKVFHSLPKDAP</sequence>
<name>A0A8H7BA85_9PLEO</name>
<accession>A0A8H7BA85</accession>
<reference evidence="1" key="2">
    <citation type="submission" date="2020-08" db="EMBL/GenBank/DDBJ databases">
        <title>Draft Genome Sequence of Cumin Blight Pathogen Alternaria burnsii.</title>
        <authorList>
            <person name="Feng Z."/>
        </authorList>
    </citation>
    <scope>NUCLEOTIDE SEQUENCE</scope>
    <source>
        <strain evidence="1">CBS107.38</strain>
    </source>
</reference>
<evidence type="ECO:0000313" key="2">
    <source>
        <dbReference type="Proteomes" id="UP000596902"/>
    </source>
</evidence>
<proteinExistence type="predicted"/>
<organism evidence="1 2">
    <name type="scientific">Alternaria burnsii</name>
    <dbReference type="NCBI Taxonomy" id="1187904"/>
    <lineage>
        <taxon>Eukaryota</taxon>
        <taxon>Fungi</taxon>
        <taxon>Dikarya</taxon>
        <taxon>Ascomycota</taxon>
        <taxon>Pezizomycotina</taxon>
        <taxon>Dothideomycetes</taxon>
        <taxon>Pleosporomycetidae</taxon>
        <taxon>Pleosporales</taxon>
        <taxon>Pleosporineae</taxon>
        <taxon>Pleosporaceae</taxon>
        <taxon>Alternaria</taxon>
        <taxon>Alternaria sect. Alternaria</taxon>
    </lineage>
</organism>
<reference evidence="1" key="1">
    <citation type="submission" date="2020-01" db="EMBL/GenBank/DDBJ databases">
        <authorList>
            <person name="Feng Z.H.Z."/>
        </authorList>
    </citation>
    <scope>NUCLEOTIDE SEQUENCE</scope>
    <source>
        <strain evidence="1">CBS107.38</strain>
    </source>
</reference>
<dbReference type="RefSeq" id="XP_038789573.1">
    <property type="nucleotide sequence ID" value="XM_038928295.1"/>
</dbReference>